<dbReference type="AlphaFoldDB" id="A0A1W1WXQ1"/>
<dbReference type="SUPFAM" id="SSF55729">
    <property type="entry name" value="Acyl-CoA N-acyltransferases (Nat)"/>
    <property type="match status" value="1"/>
</dbReference>
<evidence type="ECO:0000259" key="1">
    <source>
        <dbReference type="PROSITE" id="PS51186"/>
    </source>
</evidence>
<dbReference type="STRING" id="1121291.SAMN02745134_00076"/>
<accession>A0A1W1WXQ1</accession>
<dbReference type="Gene3D" id="3.40.630.30">
    <property type="match status" value="1"/>
</dbReference>
<sequence>MKETALEYLLKKPILHMCMIEPIRRNTAEILYSDKNTVFIKEQKSKLHMISSTNFEKGRQLIDSLEECNGIAVCQESMADYIFKKFKFTERLQCFQAAYMKKDRLIVKNDLEIKEMSADDANIISLHYDKLSRSEIEELIKEGSLFGGYKDGVLAGFIGNHFEGSMGLLEVFPEYRCLGYGTILESFMVNKMLEKDLVPFAQIEVFNKKSIALQRKLGFSISEEIMCWMF</sequence>
<name>A0A1W1WXQ1_9CLOT</name>
<protein>
    <submittedName>
        <fullName evidence="2">FR47-like protein</fullName>
    </submittedName>
</protein>
<dbReference type="InterPro" id="IPR000182">
    <property type="entry name" value="GNAT_dom"/>
</dbReference>
<dbReference type="RefSeq" id="WP_084113301.1">
    <property type="nucleotide sequence ID" value="NZ_FWXH01000002.1"/>
</dbReference>
<feature type="domain" description="N-acetyltransferase" evidence="1">
    <location>
        <begin position="111"/>
        <end position="230"/>
    </location>
</feature>
<evidence type="ECO:0000313" key="3">
    <source>
        <dbReference type="Proteomes" id="UP000192468"/>
    </source>
</evidence>
<dbReference type="PROSITE" id="PS51186">
    <property type="entry name" value="GNAT"/>
    <property type="match status" value="1"/>
</dbReference>
<dbReference type="OrthoDB" id="3185958at2"/>
<evidence type="ECO:0000313" key="2">
    <source>
        <dbReference type="EMBL" id="SMC16435.1"/>
    </source>
</evidence>
<dbReference type="Proteomes" id="UP000192468">
    <property type="component" value="Unassembled WGS sequence"/>
</dbReference>
<dbReference type="InterPro" id="IPR016181">
    <property type="entry name" value="Acyl_CoA_acyltransferase"/>
</dbReference>
<dbReference type="GO" id="GO:0016747">
    <property type="term" value="F:acyltransferase activity, transferring groups other than amino-acyl groups"/>
    <property type="evidence" value="ECO:0007669"/>
    <property type="project" value="InterPro"/>
</dbReference>
<dbReference type="InterPro" id="IPR013653">
    <property type="entry name" value="GCN5-like_dom"/>
</dbReference>
<gene>
    <name evidence="2" type="ORF">SAMN02745134_00076</name>
</gene>
<proteinExistence type="predicted"/>
<reference evidence="2 3" key="1">
    <citation type="submission" date="2017-04" db="EMBL/GenBank/DDBJ databases">
        <authorList>
            <person name="Afonso C.L."/>
            <person name="Miller P.J."/>
            <person name="Scott M.A."/>
            <person name="Spackman E."/>
            <person name="Goraichik I."/>
            <person name="Dimitrov K.M."/>
            <person name="Suarez D.L."/>
            <person name="Swayne D.E."/>
        </authorList>
    </citation>
    <scope>NUCLEOTIDE SEQUENCE [LARGE SCALE GENOMIC DNA]</scope>
    <source>
        <strain evidence="2 3">DSM 12555</strain>
    </source>
</reference>
<keyword evidence="3" id="KW-1185">Reference proteome</keyword>
<dbReference type="EMBL" id="FWXH01000002">
    <property type="protein sequence ID" value="SMC16435.1"/>
    <property type="molecule type" value="Genomic_DNA"/>
</dbReference>
<organism evidence="2 3">
    <name type="scientific">Clostridium acidisoli DSM 12555</name>
    <dbReference type="NCBI Taxonomy" id="1121291"/>
    <lineage>
        <taxon>Bacteria</taxon>
        <taxon>Bacillati</taxon>
        <taxon>Bacillota</taxon>
        <taxon>Clostridia</taxon>
        <taxon>Eubacteriales</taxon>
        <taxon>Clostridiaceae</taxon>
        <taxon>Clostridium</taxon>
    </lineage>
</organism>
<dbReference type="Pfam" id="PF08445">
    <property type="entry name" value="FR47"/>
    <property type="match status" value="1"/>
</dbReference>